<feature type="region of interest" description="Disordered" evidence="1">
    <location>
        <begin position="1"/>
        <end position="55"/>
    </location>
</feature>
<name>A0A7S4S6Y4_9DINO</name>
<dbReference type="EMBL" id="HBNR01065009">
    <property type="protein sequence ID" value="CAE4636442.1"/>
    <property type="molecule type" value="Transcribed_RNA"/>
</dbReference>
<organism evidence="2">
    <name type="scientific">Alexandrium monilatum</name>
    <dbReference type="NCBI Taxonomy" id="311494"/>
    <lineage>
        <taxon>Eukaryota</taxon>
        <taxon>Sar</taxon>
        <taxon>Alveolata</taxon>
        <taxon>Dinophyceae</taxon>
        <taxon>Gonyaulacales</taxon>
        <taxon>Pyrocystaceae</taxon>
        <taxon>Alexandrium</taxon>
    </lineage>
</organism>
<evidence type="ECO:0000313" key="2">
    <source>
        <dbReference type="EMBL" id="CAE4636442.1"/>
    </source>
</evidence>
<gene>
    <name evidence="2" type="ORF">AMON00008_LOCUS45915</name>
</gene>
<sequence length="138" mass="14924">MCALRDVDSETASDSGSFAAKEKIDECPPRGRARTSPATVYPCERTPSPDRYHRDAFAPPPVSPVQRSAVVLVPAQPMTCITVGGRPCPTLGSIGHPFTCGQGCKFAKKPRGCKDGGLCDRCHLCVWRRQKKPGVREV</sequence>
<evidence type="ECO:0000256" key="1">
    <source>
        <dbReference type="SAM" id="MobiDB-lite"/>
    </source>
</evidence>
<accession>A0A7S4S6Y4</accession>
<reference evidence="2" key="1">
    <citation type="submission" date="2021-01" db="EMBL/GenBank/DDBJ databases">
        <authorList>
            <person name="Corre E."/>
            <person name="Pelletier E."/>
            <person name="Niang G."/>
            <person name="Scheremetjew M."/>
            <person name="Finn R."/>
            <person name="Kale V."/>
            <person name="Holt S."/>
            <person name="Cochrane G."/>
            <person name="Meng A."/>
            <person name="Brown T."/>
            <person name="Cohen L."/>
        </authorList>
    </citation>
    <scope>NUCLEOTIDE SEQUENCE</scope>
    <source>
        <strain evidence="2">CCMP3105</strain>
    </source>
</reference>
<dbReference type="AlphaFoldDB" id="A0A7S4S6Y4"/>
<proteinExistence type="predicted"/>
<feature type="compositionally biased region" description="Basic and acidic residues" evidence="1">
    <location>
        <begin position="20"/>
        <end position="29"/>
    </location>
</feature>
<protein>
    <recommendedName>
        <fullName evidence="3">C3H1-type domain-containing protein</fullName>
    </recommendedName>
</protein>
<evidence type="ECO:0008006" key="3">
    <source>
        <dbReference type="Google" id="ProtNLM"/>
    </source>
</evidence>